<dbReference type="PANTHER" id="PTHR23146:SF0">
    <property type="entry name" value="RNA POLYMERASE-ASSOCIATED PROTEIN LEO1"/>
    <property type="match status" value="1"/>
</dbReference>
<dbReference type="Proteomes" id="UP000694851">
    <property type="component" value="Unplaced"/>
</dbReference>
<comment type="similarity">
    <text evidence="1">Belongs to the LEO1 family.</text>
</comment>
<keyword evidence="4" id="KW-1185">Reference proteome</keyword>
<evidence type="ECO:0000256" key="3">
    <source>
        <dbReference type="SAM" id="MobiDB-lite"/>
    </source>
</evidence>
<feature type="compositionally biased region" description="Polar residues" evidence="3">
    <location>
        <begin position="45"/>
        <end position="58"/>
    </location>
</feature>
<dbReference type="InterPro" id="IPR007149">
    <property type="entry name" value="Leo1"/>
</dbReference>
<reference evidence="5" key="1">
    <citation type="submission" date="2025-08" db="UniProtKB">
        <authorList>
            <consortium name="RefSeq"/>
        </authorList>
    </citation>
    <scope>IDENTIFICATION</scope>
    <source>
        <tissue evidence="5">Muscle</tissue>
    </source>
</reference>
<accession>A0A8B7T1C7</accession>
<dbReference type="GO" id="GO:0006368">
    <property type="term" value="P:transcription elongation by RNA polymerase II"/>
    <property type="evidence" value="ECO:0007669"/>
    <property type="project" value="InterPro"/>
</dbReference>
<dbReference type="GO" id="GO:1990269">
    <property type="term" value="F:RNA polymerase II C-terminal domain phosphoserine binding"/>
    <property type="evidence" value="ECO:0007669"/>
    <property type="project" value="TreeGrafter"/>
</dbReference>
<feature type="compositionally biased region" description="Acidic residues" evidence="3">
    <location>
        <begin position="65"/>
        <end position="75"/>
    </location>
</feature>
<dbReference type="GO" id="GO:0016593">
    <property type="term" value="C:Cdc73/Paf1 complex"/>
    <property type="evidence" value="ECO:0007669"/>
    <property type="project" value="InterPro"/>
</dbReference>
<evidence type="ECO:0000313" key="4">
    <source>
        <dbReference type="Proteomes" id="UP000694851"/>
    </source>
</evidence>
<feature type="compositionally biased region" description="Basic residues" evidence="3">
    <location>
        <begin position="35"/>
        <end position="44"/>
    </location>
</feature>
<evidence type="ECO:0000313" key="5">
    <source>
        <dbReference type="RefSeq" id="XP_019519467.1"/>
    </source>
</evidence>
<dbReference type="GeneID" id="109394111"/>
<dbReference type="PANTHER" id="PTHR23146">
    <property type="entry name" value="LEO1 PROTEIN"/>
    <property type="match status" value="1"/>
</dbReference>
<dbReference type="AlphaFoldDB" id="A0A8B7T1C7"/>
<feature type="region of interest" description="Disordered" evidence="3">
    <location>
        <begin position="34"/>
        <end position="113"/>
    </location>
</feature>
<sequence>MTLPLANRGSGTQKIRILPIAGCDPECQHTEKIKKEHKRVRSSHQRTTVCLQNKQNQQGPRDPSSDEEEEGDEAIENQYHGELGEEQARIYSSDSDEESEENKSQRLPRAKQLSSDEVKANLFNSKGFTLYPQITLWNKEELTAQEHTHVYTFH</sequence>
<gene>
    <name evidence="5" type="primary">LOC109394111</name>
</gene>
<evidence type="ECO:0000256" key="2">
    <source>
        <dbReference type="ARBA" id="ARBA00019689"/>
    </source>
</evidence>
<dbReference type="RefSeq" id="XP_019519467.1">
    <property type="nucleotide sequence ID" value="XM_019663922.1"/>
</dbReference>
<dbReference type="GO" id="GO:0032968">
    <property type="term" value="P:positive regulation of transcription elongation by RNA polymerase II"/>
    <property type="evidence" value="ECO:0007669"/>
    <property type="project" value="TreeGrafter"/>
</dbReference>
<evidence type="ECO:0000256" key="1">
    <source>
        <dbReference type="ARBA" id="ARBA00010903"/>
    </source>
</evidence>
<proteinExistence type="inferred from homology"/>
<protein>
    <recommendedName>
        <fullName evidence="2">RNA polymerase-associated protein LEO1</fullName>
    </recommendedName>
</protein>
<dbReference type="OrthoDB" id="20844at2759"/>
<name>A0A8B7T1C7_HIPAR</name>
<organism evidence="4 5">
    <name type="scientific">Hipposideros armiger</name>
    <name type="common">Great Himalayan leaf-nosed bat</name>
    <dbReference type="NCBI Taxonomy" id="186990"/>
    <lineage>
        <taxon>Eukaryota</taxon>
        <taxon>Metazoa</taxon>
        <taxon>Chordata</taxon>
        <taxon>Craniata</taxon>
        <taxon>Vertebrata</taxon>
        <taxon>Euteleostomi</taxon>
        <taxon>Mammalia</taxon>
        <taxon>Eutheria</taxon>
        <taxon>Laurasiatheria</taxon>
        <taxon>Chiroptera</taxon>
        <taxon>Yinpterochiroptera</taxon>
        <taxon>Rhinolophoidea</taxon>
        <taxon>Hipposideridae</taxon>
        <taxon>Hipposideros</taxon>
    </lineage>
</organism>